<protein>
    <submittedName>
        <fullName evidence="2">Uncharacterized protein</fullName>
    </submittedName>
</protein>
<keyword evidence="1" id="KW-0812">Transmembrane</keyword>
<organism evidence="2 3">
    <name type="scientific">Holtiella tumoricola</name>
    <dbReference type="NCBI Taxonomy" id="3018743"/>
    <lineage>
        <taxon>Bacteria</taxon>
        <taxon>Bacillati</taxon>
        <taxon>Bacillota</taxon>
        <taxon>Clostridia</taxon>
        <taxon>Lachnospirales</taxon>
        <taxon>Cellulosilyticaceae</taxon>
        <taxon>Holtiella</taxon>
    </lineage>
</organism>
<proteinExistence type="predicted"/>
<dbReference type="AlphaFoldDB" id="A0AA42DJC1"/>
<name>A0AA42DJC1_9FIRM</name>
<dbReference type="RefSeq" id="WP_154668830.1">
    <property type="nucleotide sequence ID" value="NZ_JAQIFT010000006.1"/>
</dbReference>
<accession>A0AA42DJC1</accession>
<feature type="transmembrane region" description="Helical" evidence="1">
    <location>
        <begin position="80"/>
        <end position="102"/>
    </location>
</feature>
<feature type="transmembrane region" description="Helical" evidence="1">
    <location>
        <begin position="44"/>
        <end position="60"/>
    </location>
</feature>
<dbReference type="Proteomes" id="UP001169242">
    <property type="component" value="Unassembled WGS sequence"/>
</dbReference>
<keyword evidence="1" id="KW-1133">Transmembrane helix</keyword>
<keyword evidence="3" id="KW-1185">Reference proteome</keyword>
<comment type="caution">
    <text evidence="2">The sequence shown here is derived from an EMBL/GenBank/DDBJ whole genome shotgun (WGS) entry which is preliminary data.</text>
</comment>
<gene>
    <name evidence="2" type="ORF">PBV87_00590</name>
</gene>
<evidence type="ECO:0000313" key="3">
    <source>
        <dbReference type="Proteomes" id="UP001169242"/>
    </source>
</evidence>
<dbReference type="EMBL" id="JAQIFT010000006">
    <property type="protein sequence ID" value="MDA3730011.1"/>
    <property type="molecule type" value="Genomic_DNA"/>
</dbReference>
<evidence type="ECO:0000256" key="1">
    <source>
        <dbReference type="SAM" id="Phobius"/>
    </source>
</evidence>
<reference evidence="2" key="1">
    <citation type="journal article" date="2023" name="Int. J. Syst. Evol. Microbiol.">
        <title>&lt;i&gt;Holtiella tumoricola&lt;/i&gt; gen. nov. sp. nov., isolated from a human clinical sample.</title>
        <authorList>
            <person name="Allen-Vercoe E."/>
            <person name="Daigneault M.C."/>
            <person name="Vancuren S.J."/>
            <person name="Cochrane K."/>
            <person name="O'Neal L.L."/>
            <person name="Sankaranarayanan K."/>
            <person name="Lawson P.A."/>
        </authorList>
    </citation>
    <scope>NUCLEOTIDE SEQUENCE</scope>
    <source>
        <strain evidence="2">CC70A</strain>
    </source>
</reference>
<sequence length="140" mass="16179">MDKNKIILMSKLAIEEKQSLNKDKKITSYFSEDYIYVNNFKTRLLVFIMTGIIMFLYIFAKLQIGGTLPTNLEEVVGQYIIPYGGSMIAIILAYSVISSQIYQKKYNLAQSRINSYKKNLKALEELEKSRDKGDERNEAK</sequence>
<evidence type="ECO:0000313" key="2">
    <source>
        <dbReference type="EMBL" id="MDA3730011.1"/>
    </source>
</evidence>
<keyword evidence="1" id="KW-0472">Membrane</keyword>